<sequence length="242" mass="25234">MRALVTRPKEDSEGVAQALKQRGLDVMVEPLLDIAPVEGAKPDLGGAQGILVTSANGIRALGRLTPGRELPVWAVGDASARAAREMGFTRVESAGGDVETLAELVAARVDPQGGALLHAAGTVTAGDLSGRLSALGFQVRRQVLYRAVTATRLSDGLRDALRNGQLHLALFFSPRTARTFATLAVEAGVRDSLAAIAAYGLSANVSAELGPLPWRVLRQAAEPTQAALLAAIDDDLNRGFSP</sequence>
<evidence type="ECO:0000313" key="2">
    <source>
        <dbReference type="EMBL" id="BAE53225.1"/>
    </source>
</evidence>
<name>Q2VYV0_PARM1</name>
<dbReference type="OrthoDB" id="7163809at2"/>
<dbReference type="HOGENOM" id="CLU_011276_10_1_5"/>
<proteinExistence type="predicted"/>
<dbReference type="EMBL" id="AP007255">
    <property type="protein sequence ID" value="BAE53225.1"/>
    <property type="molecule type" value="Genomic_DNA"/>
</dbReference>
<dbReference type="Gene3D" id="3.40.50.10090">
    <property type="match status" value="2"/>
</dbReference>
<evidence type="ECO:0000313" key="3">
    <source>
        <dbReference type="Proteomes" id="UP000007058"/>
    </source>
</evidence>
<dbReference type="KEGG" id="mag:amb4421"/>
<protein>
    <submittedName>
        <fullName evidence="2">Uroporphyrinogen-III synthase</fullName>
    </submittedName>
</protein>
<organism evidence="2 3">
    <name type="scientific">Paramagnetospirillum magneticum (strain ATCC 700264 / AMB-1)</name>
    <name type="common">Magnetospirillum magneticum</name>
    <dbReference type="NCBI Taxonomy" id="342108"/>
    <lineage>
        <taxon>Bacteria</taxon>
        <taxon>Pseudomonadati</taxon>
        <taxon>Pseudomonadota</taxon>
        <taxon>Alphaproteobacteria</taxon>
        <taxon>Rhodospirillales</taxon>
        <taxon>Magnetospirillaceae</taxon>
        <taxon>Paramagnetospirillum</taxon>
    </lineage>
</organism>
<dbReference type="GO" id="GO:0004852">
    <property type="term" value="F:uroporphyrinogen-III synthase activity"/>
    <property type="evidence" value="ECO:0007669"/>
    <property type="project" value="InterPro"/>
</dbReference>
<reference evidence="2 3" key="1">
    <citation type="journal article" date="2005" name="DNA Res.">
        <title>Complete genome sequence of the facultative anaerobic magnetotactic bacterium Magnetospirillum sp. strain AMB-1.</title>
        <authorList>
            <person name="Matsunaga T."/>
            <person name="Okamura Y."/>
            <person name="Fukuda Y."/>
            <person name="Wahyudi A.T."/>
            <person name="Murase Y."/>
            <person name="Takeyama H."/>
        </authorList>
    </citation>
    <scope>NUCLEOTIDE SEQUENCE [LARGE SCALE GENOMIC DNA]</scope>
    <source>
        <strain evidence="3">ATCC 700264 / AMB-1</strain>
    </source>
</reference>
<evidence type="ECO:0000259" key="1">
    <source>
        <dbReference type="Pfam" id="PF02602"/>
    </source>
</evidence>
<dbReference type="Pfam" id="PF02602">
    <property type="entry name" value="HEM4"/>
    <property type="match status" value="1"/>
</dbReference>
<dbReference type="Proteomes" id="UP000007058">
    <property type="component" value="Chromosome"/>
</dbReference>
<dbReference type="AlphaFoldDB" id="Q2VYV0"/>
<accession>Q2VYV0</accession>
<dbReference type="InterPro" id="IPR003754">
    <property type="entry name" value="4pyrrol_synth_uPrphyn_synth"/>
</dbReference>
<gene>
    <name evidence="2" type="ordered locus">amb4421</name>
</gene>
<dbReference type="GO" id="GO:0033014">
    <property type="term" value="P:tetrapyrrole biosynthetic process"/>
    <property type="evidence" value="ECO:0007669"/>
    <property type="project" value="InterPro"/>
</dbReference>
<dbReference type="STRING" id="342108.amb4421"/>
<feature type="domain" description="Tetrapyrrole biosynthesis uroporphyrinogen III synthase" evidence="1">
    <location>
        <begin position="16"/>
        <end position="229"/>
    </location>
</feature>
<keyword evidence="3" id="KW-1185">Reference proteome</keyword>
<dbReference type="InterPro" id="IPR036108">
    <property type="entry name" value="4pyrrol_syn_uPrphyn_synt_sf"/>
</dbReference>
<dbReference type="CDD" id="cd06578">
    <property type="entry name" value="HemD"/>
    <property type="match status" value="1"/>
</dbReference>
<dbReference type="SUPFAM" id="SSF69618">
    <property type="entry name" value="HemD-like"/>
    <property type="match status" value="1"/>
</dbReference>